<dbReference type="InterPro" id="IPR013752">
    <property type="entry name" value="KPA_reductase"/>
</dbReference>
<comment type="caution">
    <text evidence="9">The sequence shown here is derived from an EMBL/GenBank/DDBJ whole genome shotgun (WGS) entry which is preliminary data.</text>
</comment>
<proteinExistence type="predicted"/>
<evidence type="ECO:0000256" key="4">
    <source>
        <dbReference type="ARBA" id="ARBA00022655"/>
    </source>
</evidence>
<reference evidence="9 10" key="2">
    <citation type="submission" date="2024-06" db="EMBL/GenBank/DDBJ databases">
        <title>Thioclava kandeliae sp. nov. from a rhizosphere soil sample of Kandelia candel in a mangrove.</title>
        <authorList>
            <person name="Mu T."/>
        </authorList>
    </citation>
    <scope>NUCLEOTIDE SEQUENCE [LARGE SCALE GENOMIC DNA]</scope>
    <source>
        <strain evidence="9 10">CPCC 100088</strain>
    </source>
</reference>
<dbReference type="Pfam" id="PF02558">
    <property type="entry name" value="ApbA"/>
    <property type="match status" value="1"/>
</dbReference>
<dbReference type="SUPFAM" id="SSF48179">
    <property type="entry name" value="6-phosphogluconate dehydrogenase C-terminal domain-like"/>
    <property type="match status" value="1"/>
</dbReference>
<evidence type="ECO:0000313" key="10">
    <source>
        <dbReference type="Proteomes" id="UP001438953"/>
    </source>
</evidence>
<feature type="domain" description="Ketopantoate reductase C-terminal" evidence="8">
    <location>
        <begin position="193"/>
        <end position="310"/>
    </location>
</feature>
<keyword evidence="4" id="KW-0566">Pantothenate biosynthesis</keyword>
<dbReference type="Gene3D" id="3.40.50.720">
    <property type="entry name" value="NAD(P)-binding Rossmann-like Domain"/>
    <property type="match status" value="1"/>
</dbReference>
<dbReference type="Gene3D" id="1.10.1040.10">
    <property type="entry name" value="N-(1-d-carboxylethyl)-l-norvaline Dehydrogenase, domain 2"/>
    <property type="match status" value="1"/>
</dbReference>
<dbReference type="InterPro" id="IPR013332">
    <property type="entry name" value="KPR_N"/>
</dbReference>
<accession>A0ABV1SKP2</accession>
<dbReference type="PANTHER" id="PTHR21708:SF26">
    <property type="entry name" value="2-DEHYDROPANTOATE 2-REDUCTASE"/>
    <property type="match status" value="1"/>
</dbReference>
<comment type="pathway">
    <text evidence="1">Cofactor biosynthesis; (R)-pantothenate biosynthesis; (R)-pantoate from 3-methyl-2-oxobutanoate: step 2/2.</text>
</comment>
<dbReference type="InterPro" id="IPR008927">
    <property type="entry name" value="6-PGluconate_DH-like_C_sf"/>
</dbReference>
<dbReference type="Pfam" id="PF08546">
    <property type="entry name" value="ApbA_C"/>
    <property type="match status" value="1"/>
</dbReference>
<dbReference type="EMBL" id="JAYWLC010000019">
    <property type="protein sequence ID" value="MER5173472.1"/>
    <property type="molecule type" value="Genomic_DNA"/>
</dbReference>
<evidence type="ECO:0000256" key="3">
    <source>
        <dbReference type="ARBA" id="ARBA00019465"/>
    </source>
</evidence>
<evidence type="ECO:0000259" key="8">
    <source>
        <dbReference type="Pfam" id="PF08546"/>
    </source>
</evidence>
<gene>
    <name evidence="9" type="ORF">VSX56_17035</name>
</gene>
<dbReference type="PANTHER" id="PTHR21708">
    <property type="entry name" value="PROBABLE 2-DEHYDROPANTOATE 2-REDUCTASE"/>
    <property type="match status" value="1"/>
</dbReference>
<dbReference type="SUPFAM" id="SSF51735">
    <property type="entry name" value="NAD(P)-binding Rossmann-fold domains"/>
    <property type="match status" value="1"/>
</dbReference>
<organism evidence="9 10">
    <name type="scientific">Thioclava kandeliae</name>
    <dbReference type="NCBI Taxonomy" id="3070818"/>
    <lineage>
        <taxon>Bacteria</taxon>
        <taxon>Pseudomonadati</taxon>
        <taxon>Pseudomonadota</taxon>
        <taxon>Alphaproteobacteria</taxon>
        <taxon>Rhodobacterales</taxon>
        <taxon>Paracoccaceae</taxon>
        <taxon>Thioclava</taxon>
    </lineage>
</organism>
<reference evidence="9 10" key="1">
    <citation type="submission" date="2024-01" db="EMBL/GenBank/DDBJ databases">
        <authorList>
            <person name="Deng Y."/>
            <person name="Su J."/>
        </authorList>
    </citation>
    <scope>NUCLEOTIDE SEQUENCE [LARGE SCALE GENOMIC DNA]</scope>
    <source>
        <strain evidence="9 10">CPCC 100088</strain>
    </source>
</reference>
<dbReference type="EC" id="1.1.1.169" evidence="2"/>
<sequence>MESRMKIAVIGAGNIGTAMAALLGGSGAEVTVTARGLRLEQIRAQGVALCDRGTWHRARPQAKQALEQVQDAVFFCVKAQALPQAVAENIAGIGPDTLVIPMVNGLPFWFFAGGAEVPFVDPEAILARHLDPQQVLGAVLLMTVRMEAGEALSSNTPTLSLGPAMGAHDRPAIARLARVLEAGGILTDVTPTIRQKVLVKLLANITTNPLSALLGDHLSTIGNSPELAALACAVADPFRAWAGDLGYALPDNRWLTDLYIDAGDFPTSMLQDARAGRALELDAIARAPMAMAEAAGHPNPALAAILAALDTHCTLPLSGSEAQIARHSLMNTISLERI</sequence>
<dbReference type="InterPro" id="IPR051402">
    <property type="entry name" value="KPR-Related"/>
</dbReference>
<dbReference type="InterPro" id="IPR036291">
    <property type="entry name" value="NAD(P)-bd_dom_sf"/>
</dbReference>
<evidence type="ECO:0000256" key="5">
    <source>
        <dbReference type="ARBA" id="ARBA00032024"/>
    </source>
</evidence>
<evidence type="ECO:0000256" key="2">
    <source>
        <dbReference type="ARBA" id="ARBA00013014"/>
    </source>
</evidence>
<dbReference type="Proteomes" id="UP001438953">
    <property type="component" value="Unassembled WGS sequence"/>
</dbReference>
<evidence type="ECO:0000256" key="1">
    <source>
        <dbReference type="ARBA" id="ARBA00004994"/>
    </source>
</evidence>
<dbReference type="RefSeq" id="WP_349295099.1">
    <property type="nucleotide sequence ID" value="NZ_JAYWLC010000019.1"/>
</dbReference>
<feature type="domain" description="Ketopantoate reductase N-terminal" evidence="7">
    <location>
        <begin position="7"/>
        <end position="138"/>
    </location>
</feature>
<protein>
    <recommendedName>
        <fullName evidence="3">2-dehydropantoate 2-reductase</fullName>
        <ecNumber evidence="2">1.1.1.169</ecNumber>
    </recommendedName>
    <alternativeName>
        <fullName evidence="5">Ketopantoate reductase</fullName>
    </alternativeName>
</protein>
<dbReference type="InterPro" id="IPR013328">
    <property type="entry name" value="6PGD_dom2"/>
</dbReference>
<evidence type="ECO:0000256" key="6">
    <source>
        <dbReference type="ARBA" id="ARBA00048793"/>
    </source>
</evidence>
<name>A0ABV1SKP2_9RHOB</name>
<comment type="catalytic activity">
    <reaction evidence="6">
        <text>(R)-pantoate + NADP(+) = 2-dehydropantoate + NADPH + H(+)</text>
        <dbReference type="Rhea" id="RHEA:16233"/>
        <dbReference type="ChEBI" id="CHEBI:11561"/>
        <dbReference type="ChEBI" id="CHEBI:15378"/>
        <dbReference type="ChEBI" id="CHEBI:15980"/>
        <dbReference type="ChEBI" id="CHEBI:57783"/>
        <dbReference type="ChEBI" id="CHEBI:58349"/>
        <dbReference type="EC" id="1.1.1.169"/>
    </reaction>
</comment>
<evidence type="ECO:0000313" key="9">
    <source>
        <dbReference type="EMBL" id="MER5173472.1"/>
    </source>
</evidence>
<evidence type="ECO:0000259" key="7">
    <source>
        <dbReference type="Pfam" id="PF02558"/>
    </source>
</evidence>
<keyword evidence="10" id="KW-1185">Reference proteome</keyword>